<name>A0A2P2QCF5_RHIMU</name>
<sequence length="54" mass="6404">MPHFTNKSSLLSKPYEILLMPRARFPIFSLNLETFHEQVDCTNFFHRFTSKTGK</sequence>
<organism evidence="1">
    <name type="scientific">Rhizophora mucronata</name>
    <name type="common">Asiatic mangrove</name>
    <dbReference type="NCBI Taxonomy" id="61149"/>
    <lineage>
        <taxon>Eukaryota</taxon>
        <taxon>Viridiplantae</taxon>
        <taxon>Streptophyta</taxon>
        <taxon>Embryophyta</taxon>
        <taxon>Tracheophyta</taxon>
        <taxon>Spermatophyta</taxon>
        <taxon>Magnoliopsida</taxon>
        <taxon>eudicotyledons</taxon>
        <taxon>Gunneridae</taxon>
        <taxon>Pentapetalae</taxon>
        <taxon>rosids</taxon>
        <taxon>fabids</taxon>
        <taxon>Malpighiales</taxon>
        <taxon>Rhizophoraceae</taxon>
        <taxon>Rhizophora</taxon>
    </lineage>
</organism>
<protein>
    <submittedName>
        <fullName evidence="1">Uncharacterized protein</fullName>
    </submittedName>
</protein>
<evidence type="ECO:0000313" key="1">
    <source>
        <dbReference type="EMBL" id="MBX64688.1"/>
    </source>
</evidence>
<accession>A0A2P2QCF5</accession>
<proteinExistence type="predicted"/>
<dbReference type="AlphaFoldDB" id="A0A2P2QCF5"/>
<dbReference type="EMBL" id="GGEC01084204">
    <property type="protein sequence ID" value="MBX64688.1"/>
    <property type="molecule type" value="Transcribed_RNA"/>
</dbReference>
<reference evidence="1" key="1">
    <citation type="submission" date="2018-02" db="EMBL/GenBank/DDBJ databases">
        <title>Rhizophora mucronata_Transcriptome.</title>
        <authorList>
            <person name="Meera S.P."/>
            <person name="Sreeshan A."/>
            <person name="Augustine A."/>
        </authorList>
    </citation>
    <scope>NUCLEOTIDE SEQUENCE</scope>
    <source>
        <tissue evidence="1">Leaf</tissue>
    </source>
</reference>